<evidence type="ECO:0000259" key="1">
    <source>
        <dbReference type="Pfam" id="PF13460"/>
    </source>
</evidence>
<dbReference type="EMBL" id="FMAC01000013">
    <property type="protein sequence ID" value="SCB36435.1"/>
    <property type="molecule type" value="Genomic_DNA"/>
</dbReference>
<dbReference type="PANTHER" id="PTHR48079">
    <property type="entry name" value="PROTEIN YEEZ"/>
    <property type="match status" value="1"/>
</dbReference>
<gene>
    <name evidence="2" type="ORF">GA0061100_11379</name>
</gene>
<dbReference type="SUPFAM" id="SSF51735">
    <property type="entry name" value="NAD(P)-binding Rossmann-fold domains"/>
    <property type="match status" value="1"/>
</dbReference>
<dbReference type="InterPro" id="IPR051783">
    <property type="entry name" value="NAD(P)-dependent_oxidoreduct"/>
</dbReference>
<dbReference type="InterPro" id="IPR016040">
    <property type="entry name" value="NAD(P)-bd_dom"/>
</dbReference>
<dbReference type="GO" id="GO:0005737">
    <property type="term" value="C:cytoplasm"/>
    <property type="evidence" value="ECO:0007669"/>
    <property type="project" value="TreeGrafter"/>
</dbReference>
<organism evidence="2 3">
    <name type="scientific">Rhizobium hainanense</name>
    <dbReference type="NCBI Taxonomy" id="52131"/>
    <lineage>
        <taxon>Bacteria</taxon>
        <taxon>Pseudomonadati</taxon>
        <taxon>Pseudomonadota</taxon>
        <taxon>Alphaproteobacteria</taxon>
        <taxon>Hyphomicrobiales</taxon>
        <taxon>Rhizobiaceae</taxon>
        <taxon>Rhizobium/Agrobacterium group</taxon>
        <taxon>Rhizobium</taxon>
    </lineage>
</organism>
<name>A0A1C3W996_9HYPH</name>
<dbReference type="InterPro" id="IPR036291">
    <property type="entry name" value="NAD(P)-bd_dom_sf"/>
</dbReference>
<dbReference type="GO" id="GO:0004029">
    <property type="term" value="F:aldehyde dehydrogenase (NAD+) activity"/>
    <property type="evidence" value="ECO:0007669"/>
    <property type="project" value="TreeGrafter"/>
</dbReference>
<protein>
    <submittedName>
        <fullName evidence="2">Uncharacterized conserved protein YbjT, contains NAD(P)-binding and DUF2867 domains</fullName>
    </submittedName>
</protein>
<keyword evidence="3" id="KW-1185">Reference proteome</keyword>
<reference evidence="3" key="1">
    <citation type="submission" date="2016-08" db="EMBL/GenBank/DDBJ databases">
        <authorList>
            <person name="Varghese N."/>
            <person name="Submissions Spin"/>
        </authorList>
    </citation>
    <scope>NUCLEOTIDE SEQUENCE [LARGE SCALE GENOMIC DNA]</scope>
    <source>
        <strain evidence="3">CCBAU 57015</strain>
    </source>
</reference>
<evidence type="ECO:0000313" key="2">
    <source>
        <dbReference type="EMBL" id="SCB36435.1"/>
    </source>
</evidence>
<dbReference type="Proteomes" id="UP000186228">
    <property type="component" value="Unassembled WGS sequence"/>
</dbReference>
<dbReference type="RefSeq" id="WP_075856297.1">
    <property type="nucleotide sequence ID" value="NZ_FMAC01000013.1"/>
</dbReference>
<evidence type="ECO:0000313" key="3">
    <source>
        <dbReference type="Proteomes" id="UP000186228"/>
    </source>
</evidence>
<dbReference type="Pfam" id="PF13460">
    <property type="entry name" value="NAD_binding_10"/>
    <property type="match status" value="1"/>
</dbReference>
<feature type="domain" description="NAD(P)-binding" evidence="1">
    <location>
        <begin position="8"/>
        <end position="162"/>
    </location>
</feature>
<dbReference type="Gene3D" id="3.40.50.720">
    <property type="entry name" value="NAD(P)-binding Rossmann-like Domain"/>
    <property type="match status" value="1"/>
</dbReference>
<dbReference type="AlphaFoldDB" id="A0A1C3W996"/>
<dbReference type="PANTHER" id="PTHR48079:SF6">
    <property type="entry name" value="NAD(P)-BINDING DOMAIN-CONTAINING PROTEIN-RELATED"/>
    <property type="match status" value="1"/>
</dbReference>
<dbReference type="STRING" id="52131.GA0061100_11379"/>
<dbReference type="OrthoDB" id="7352421at2"/>
<sequence length="307" mass="33727">MTFVLVVGASGFVGRQLAQTLVSQGLRVRCLARNPSRIDDLARLGCQVVQGDLADPTSIERAVQGVDAVYISIHTLSQQSGNTARKDFADLEMTGIRHVLTACQKFAMRRVIYVTSLGIRPNATSSWTRGRWTIEQYLLRSGLEVTVIRPGQIVGRGGHGFESMVGQARKSTAFVIGNGKQRVRGIAIDDLVYYLTGVLDEQRSFGHAFDVGCDDVLTTDEMIDLTADFLGKKHPRKIHLSASLLRIVAPLIERIAKMPKGAAQGALDAMRSDLDGNPMPIRRILPRRPLPYRDAVARALHTKESLI</sequence>
<proteinExistence type="predicted"/>
<accession>A0A1C3W996</accession>